<protein>
    <recommendedName>
        <fullName evidence="4">Anti-sigma factor</fullName>
    </recommendedName>
</protein>
<dbReference type="AlphaFoldDB" id="A0A258HJ19"/>
<keyword evidence="1" id="KW-0812">Transmembrane</keyword>
<comment type="caution">
    <text evidence="2">The sequence shown here is derived from an EMBL/GenBank/DDBJ whole genome shotgun (WGS) entry which is preliminary data.</text>
</comment>
<proteinExistence type="predicted"/>
<evidence type="ECO:0000313" key="3">
    <source>
        <dbReference type="Proteomes" id="UP000216147"/>
    </source>
</evidence>
<gene>
    <name evidence="2" type="ORF">B7Y86_07420</name>
</gene>
<evidence type="ECO:0008006" key="4">
    <source>
        <dbReference type="Google" id="ProtNLM"/>
    </source>
</evidence>
<name>A0A258HJ19_9CAUL</name>
<sequence>MTEEIDRLIANARPASPATLSGLESDVWRRIETRVGERRMGQVRLAAMGMALVVGLANGGLFALSAQAEPSEMQVFRVSGGLSPIAILGAGE</sequence>
<organism evidence="2 3">
    <name type="scientific">Brevundimonas subvibrioides</name>
    <dbReference type="NCBI Taxonomy" id="74313"/>
    <lineage>
        <taxon>Bacteria</taxon>
        <taxon>Pseudomonadati</taxon>
        <taxon>Pseudomonadota</taxon>
        <taxon>Alphaproteobacteria</taxon>
        <taxon>Caulobacterales</taxon>
        <taxon>Caulobacteraceae</taxon>
        <taxon>Brevundimonas</taxon>
    </lineage>
</organism>
<reference evidence="2 3" key="1">
    <citation type="submission" date="2017-03" db="EMBL/GenBank/DDBJ databases">
        <title>Lifting the veil on microbial sulfur biogeochemistry in mining wastewaters.</title>
        <authorList>
            <person name="Kantor R.S."/>
            <person name="Colenbrander Nelson T."/>
            <person name="Marshall S."/>
            <person name="Bennett D."/>
            <person name="Apte S."/>
            <person name="Camacho D."/>
            <person name="Thomas B.C."/>
            <person name="Warren L.A."/>
            <person name="Banfield J.F."/>
        </authorList>
    </citation>
    <scope>NUCLEOTIDE SEQUENCE [LARGE SCALE GENOMIC DNA]</scope>
    <source>
        <strain evidence="2">32-68-21</strain>
    </source>
</reference>
<accession>A0A258HJ19</accession>
<dbReference type="Proteomes" id="UP000216147">
    <property type="component" value="Unassembled WGS sequence"/>
</dbReference>
<keyword evidence="1" id="KW-0472">Membrane</keyword>
<evidence type="ECO:0000256" key="1">
    <source>
        <dbReference type="SAM" id="Phobius"/>
    </source>
</evidence>
<dbReference type="EMBL" id="NCEQ01000007">
    <property type="protein sequence ID" value="OYX56607.1"/>
    <property type="molecule type" value="Genomic_DNA"/>
</dbReference>
<feature type="transmembrane region" description="Helical" evidence="1">
    <location>
        <begin position="43"/>
        <end position="64"/>
    </location>
</feature>
<evidence type="ECO:0000313" key="2">
    <source>
        <dbReference type="EMBL" id="OYX56607.1"/>
    </source>
</evidence>
<keyword evidence="1" id="KW-1133">Transmembrane helix</keyword>